<name>A0A395J6N2_9HELO</name>
<accession>A0A395J6N2</accession>
<dbReference type="Pfam" id="PF14027">
    <property type="entry name" value="Questin_oxidase"/>
    <property type="match status" value="2"/>
</dbReference>
<dbReference type="GO" id="GO:0016491">
    <property type="term" value="F:oxidoreductase activity"/>
    <property type="evidence" value="ECO:0007669"/>
    <property type="project" value="UniProtKB-KW"/>
</dbReference>
<dbReference type="AlphaFoldDB" id="A0A395J6N2"/>
<proteinExistence type="predicted"/>
<evidence type="ECO:0000256" key="1">
    <source>
        <dbReference type="ARBA" id="ARBA00023002"/>
    </source>
</evidence>
<evidence type="ECO:0000313" key="3">
    <source>
        <dbReference type="Proteomes" id="UP000249056"/>
    </source>
</evidence>
<dbReference type="EMBL" id="QKRW01000007">
    <property type="protein sequence ID" value="RAL66339.1"/>
    <property type="molecule type" value="Genomic_DNA"/>
</dbReference>
<evidence type="ECO:0008006" key="4">
    <source>
        <dbReference type="Google" id="ProtNLM"/>
    </source>
</evidence>
<keyword evidence="3" id="KW-1185">Reference proteome</keyword>
<keyword evidence="1" id="KW-0560">Oxidoreductase</keyword>
<dbReference type="Proteomes" id="UP000249056">
    <property type="component" value="Unassembled WGS sequence"/>
</dbReference>
<dbReference type="InterPro" id="IPR025337">
    <property type="entry name" value="Questin_oxidase-like"/>
</dbReference>
<protein>
    <recommendedName>
        <fullName evidence="4">Oxidoreductase AflY</fullName>
    </recommendedName>
</protein>
<evidence type="ECO:0000313" key="2">
    <source>
        <dbReference type="EMBL" id="RAL66339.1"/>
    </source>
</evidence>
<gene>
    <name evidence="2" type="ORF">DID88_006008</name>
</gene>
<sequence>MATSRTISLSTEDIGVFKFKSQDSETATKTSQLLQENHDKHHIFFNASGFHNHIAHHLLTLYSLGASASIIERQYKINAEYQRPVILSKSQAPVDMMEGSIERACLAGDAKADEILGRMFAGFLHPLIHLGFGIEFNQPAIIAEALAQASVHDNWVSKYLFDVEKKAQPGDKTIPQLLDEIRADKKLSTAAEWEDGNKIQDGILERAPDEMVKYASQWTVGQGNLEAKTAQMANSAVYFTAAAQRPPKQVKFDFYYMHCVNSSIFFTSFNKQDFLTEAQKARLLEWKVRLDLAMYASRHSPELLLEEISGYVPKLLEAGDSEWSGLFQRLFEFADDGHAVKLGRAVAHAQVISQDYEGEDWAKIKDFMWLKIGNMVVDSVEDTGETWARSVGFDEAWSKYEDRARHVHL</sequence>
<dbReference type="PANTHER" id="PTHR35870:SF1">
    <property type="entry name" value="PROTEIN, PUTATIVE (AFU_ORTHOLOGUE AFUA_5G03330)-RELATED"/>
    <property type="match status" value="1"/>
</dbReference>
<organism evidence="2 3">
    <name type="scientific">Monilinia fructigena</name>
    <dbReference type="NCBI Taxonomy" id="38457"/>
    <lineage>
        <taxon>Eukaryota</taxon>
        <taxon>Fungi</taxon>
        <taxon>Dikarya</taxon>
        <taxon>Ascomycota</taxon>
        <taxon>Pezizomycotina</taxon>
        <taxon>Leotiomycetes</taxon>
        <taxon>Helotiales</taxon>
        <taxon>Sclerotiniaceae</taxon>
        <taxon>Monilinia</taxon>
    </lineage>
</organism>
<dbReference type="PANTHER" id="PTHR35870">
    <property type="entry name" value="PROTEIN, PUTATIVE (AFU_ORTHOLOGUE AFUA_5G03330)-RELATED"/>
    <property type="match status" value="1"/>
</dbReference>
<dbReference type="OrthoDB" id="10004862at2759"/>
<comment type="caution">
    <text evidence="2">The sequence shown here is derived from an EMBL/GenBank/DDBJ whole genome shotgun (WGS) entry which is preliminary data.</text>
</comment>
<reference evidence="2 3" key="1">
    <citation type="submission" date="2018-06" db="EMBL/GenBank/DDBJ databases">
        <title>Genome Sequence of the Brown Rot Fungal Pathogen Monilinia fructigena.</title>
        <authorList>
            <person name="Landi L."/>
            <person name="De Miccolis Angelini R.M."/>
            <person name="Pollastro S."/>
            <person name="Abate D."/>
            <person name="Faretra F."/>
            <person name="Romanazzi G."/>
        </authorList>
    </citation>
    <scope>NUCLEOTIDE SEQUENCE [LARGE SCALE GENOMIC DNA]</scope>
    <source>
        <strain evidence="2 3">Mfrg269</strain>
    </source>
</reference>